<dbReference type="InterPro" id="IPR036291">
    <property type="entry name" value="NAD(P)-bd_dom_sf"/>
</dbReference>
<feature type="domain" description="NAD-dependent epimerase/dehydratase" evidence="2">
    <location>
        <begin position="3"/>
        <end position="228"/>
    </location>
</feature>
<dbReference type="AlphaFoldDB" id="A0A561EKB2"/>
<dbReference type="RefSeq" id="WP_145787922.1">
    <property type="nucleotide sequence ID" value="NZ_BAAABR010000082.1"/>
</dbReference>
<dbReference type="SUPFAM" id="SSF51735">
    <property type="entry name" value="NAD(P)-binding Rossmann-fold domains"/>
    <property type="match status" value="1"/>
</dbReference>
<proteinExistence type="inferred from homology"/>
<dbReference type="OrthoDB" id="9801785at2"/>
<comment type="caution">
    <text evidence="3">The sequence shown here is derived from an EMBL/GenBank/DDBJ whole genome shotgun (WGS) entry which is preliminary data.</text>
</comment>
<organism evidence="3 4">
    <name type="scientific">Kitasatospora atroaurantiaca</name>
    <dbReference type="NCBI Taxonomy" id="285545"/>
    <lineage>
        <taxon>Bacteria</taxon>
        <taxon>Bacillati</taxon>
        <taxon>Actinomycetota</taxon>
        <taxon>Actinomycetes</taxon>
        <taxon>Kitasatosporales</taxon>
        <taxon>Streptomycetaceae</taxon>
        <taxon>Kitasatospora</taxon>
    </lineage>
</organism>
<keyword evidence="4" id="KW-1185">Reference proteome</keyword>
<dbReference type="EMBL" id="VIVR01000001">
    <property type="protein sequence ID" value="TWE16053.1"/>
    <property type="molecule type" value="Genomic_DNA"/>
</dbReference>
<dbReference type="Pfam" id="PF01370">
    <property type="entry name" value="Epimerase"/>
    <property type="match status" value="1"/>
</dbReference>
<name>A0A561EKB2_9ACTN</name>
<reference evidence="3 4" key="1">
    <citation type="submission" date="2019-06" db="EMBL/GenBank/DDBJ databases">
        <title>Sequencing the genomes of 1000 actinobacteria strains.</title>
        <authorList>
            <person name="Klenk H.-P."/>
        </authorList>
    </citation>
    <scope>NUCLEOTIDE SEQUENCE [LARGE SCALE GENOMIC DNA]</scope>
    <source>
        <strain evidence="3 4">DSM 41649</strain>
    </source>
</reference>
<evidence type="ECO:0000313" key="4">
    <source>
        <dbReference type="Proteomes" id="UP000318416"/>
    </source>
</evidence>
<protein>
    <submittedName>
        <fullName evidence="3">UDP-glucose 4-epimerase</fullName>
    </submittedName>
</protein>
<evidence type="ECO:0000313" key="3">
    <source>
        <dbReference type="EMBL" id="TWE16053.1"/>
    </source>
</evidence>
<dbReference type="Gene3D" id="3.40.50.720">
    <property type="entry name" value="NAD(P)-binding Rossmann-like Domain"/>
    <property type="match status" value="1"/>
</dbReference>
<dbReference type="Proteomes" id="UP000318416">
    <property type="component" value="Unassembled WGS sequence"/>
</dbReference>
<gene>
    <name evidence="3" type="ORF">FB465_1013</name>
</gene>
<dbReference type="PANTHER" id="PTHR43000">
    <property type="entry name" value="DTDP-D-GLUCOSE 4,6-DEHYDRATASE-RELATED"/>
    <property type="match status" value="1"/>
</dbReference>
<dbReference type="Gene3D" id="3.90.25.10">
    <property type="entry name" value="UDP-galactose 4-epimerase, domain 1"/>
    <property type="match status" value="1"/>
</dbReference>
<evidence type="ECO:0000256" key="1">
    <source>
        <dbReference type="ARBA" id="ARBA00007637"/>
    </source>
</evidence>
<comment type="similarity">
    <text evidence="1">Belongs to the NAD(P)-dependent epimerase/dehydratase family.</text>
</comment>
<evidence type="ECO:0000259" key="2">
    <source>
        <dbReference type="Pfam" id="PF01370"/>
    </source>
</evidence>
<sequence length="309" mass="32773">MRVVVTGGAGFIGANLARALLARPEIEQVRVVDNFSTGSKSNLDGLDIALHEGSILDPALLDEAFAGADAVVHLAALPSVPRSVADPLASHHTNATGTLEVLEAARRAGGLYVAAASSSSVYGANRELPKRETMRTAPMSPYAVSKLATEAYLAAYHHCYGLGVLPLRFFNVFGPLQAAGHAYAAVVPAFLDAALAGRPVTVHGDGGQSRDFTYVGTVTQVITEAVVRRVVHADPVNLAFGTRTTLLELIAELGSVLGRPVETAHTDPRPGDVRDSQADNSRLRELFPEVVPVPLREGLERTAEWFRTL</sequence>
<accession>A0A561EKB2</accession>
<dbReference type="InterPro" id="IPR001509">
    <property type="entry name" value="Epimerase_deHydtase"/>
</dbReference>